<reference evidence="2 3" key="1">
    <citation type="submission" date="2022-10" db="EMBL/GenBank/DDBJ databases">
        <title>Defluviimonas sp. CAU 1641 isolated from mud.</title>
        <authorList>
            <person name="Kim W."/>
        </authorList>
    </citation>
    <scope>NUCLEOTIDE SEQUENCE [LARGE SCALE GENOMIC DNA]</scope>
    <source>
        <strain evidence="2 3">CAU 1641</strain>
    </source>
</reference>
<organism evidence="2 3">
    <name type="scientific">Defluviimonas salinarum</name>
    <dbReference type="NCBI Taxonomy" id="2992147"/>
    <lineage>
        <taxon>Bacteria</taxon>
        <taxon>Pseudomonadati</taxon>
        <taxon>Pseudomonadota</taxon>
        <taxon>Alphaproteobacteria</taxon>
        <taxon>Rhodobacterales</taxon>
        <taxon>Paracoccaceae</taxon>
        <taxon>Albidovulum</taxon>
    </lineage>
</organism>
<name>A0ABT3J8A8_9RHOB</name>
<feature type="transmembrane region" description="Helical" evidence="1">
    <location>
        <begin position="149"/>
        <end position="170"/>
    </location>
</feature>
<feature type="transmembrane region" description="Helical" evidence="1">
    <location>
        <begin position="237"/>
        <end position="254"/>
    </location>
</feature>
<keyword evidence="1" id="KW-0472">Membrane</keyword>
<feature type="transmembrane region" description="Helical" evidence="1">
    <location>
        <begin position="191"/>
        <end position="210"/>
    </location>
</feature>
<comment type="caution">
    <text evidence="2">The sequence shown here is derived from an EMBL/GenBank/DDBJ whole genome shotgun (WGS) entry which is preliminary data.</text>
</comment>
<proteinExistence type="predicted"/>
<feature type="transmembrane region" description="Helical" evidence="1">
    <location>
        <begin position="69"/>
        <end position="91"/>
    </location>
</feature>
<keyword evidence="1" id="KW-1133">Transmembrane helix</keyword>
<dbReference type="Proteomes" id="UP001207582">
    <property type="component" value="Unassembled WGS sequence"/>
</dbReference>
<keyword evidence="3" id="KW-1185">Reference proteome</keyword>
<protein>
    <submittedName>
        <fullName evidence="2">ABC transporter permease</fullName>
    </submittedName>
</protein>
<keyword evidence="1" id="KW-0812">Transmembrane</keyword>
<evidence type="ECO:0000313" key="2">
    <source>
        <dbReference type="EMBL" id="MCW3783922.1"/>
    </source>
</evidence>
<sequence>MGKTRLDIYLAVVSIGEIFRHNTIREIRKTHNHVLVGVLLNVVQTVLLVGGFFAMNHVMGSPAAIRGDLLIYLITGVFLFSIHVRAMSAVLAADGPTAPLMSHGPMSTTLAIASAAFGALYTQVYSMLIVLGLYHVLWEPIEIYRPAGFAGTVLLAWLSGVAIGIALAAVKPRFPSLASLAAQVYSRASMIGSGQMFVANMMPAYLLVWFEWNPLFHVIDQARGYAFLNYNPRLTSLGFPVLATLACLILGLLAEGHMRRHVSLSWFARR</sequence>
<dbReference type="RefSeq" id="WP_264773301.1">
    <property type="nucleotide sequence ID" value="NZ_JAPDOG010000027.1"/>
</dbReference>
<evidence type="ECO:0000256" key="1">
    <source>
        <dbReference type="SAM" id="Phobius"/>
    </source>
</evidence>
<feature type="transmembrane region" description="Helical" evidence="1">
    <location>
        <begin position="112"/>
        <end position="137"/>
    </location>
</feature>
<gene>
    <name evidence="2" type="ORF">OM960_20520</name>
</gene>
<feature type="transmembrane region" description="Helical" evidence="1">
    <location>
        <begin position="34"/>
        <end position="54"/>
    </location>
</feature>
<accession>A0ABT3J8A8</accession>
<dbReference type="EMBL" id="JAPDOG010000027">
    <property type="protein sequence ID" value="MCW3783922.1"/>
    <property type="molecule type" value="Genomic_DNA"/>
</dbReference>
<evidence type="ECO:0000313" key="3">
    <source>
        <dbReference type="Proteomes" id="UP001207582"/>
    </source>
</evidence>